<dbReference type="GO" id="GO:0042834">
    <property type="term" value="F:peptidoglycan binding"/>
    <property type="evidence" value="ECO:0007669"/>
    <property type="project" value="InterPro"/>
</dbReference>
<dbReference type="PaxDb" id="8355-A0A1L8F3H7"/>
<dbReference type="SMART" id="SM00644">
    <property type="entry name" value="Ami_2"/>
    <property type="match status" value="1"/>
</dbReference>
<evidence type="ECO:0000313" key="10">
    <source>
        <dbReference type="RefSeq" id="XP_018089329.1"/>
    </source>
</evidence>
<dbReference type="InterPro" id="IPR036505">
    <property type="entry name" value="Amidase/PGRP_sf"/>
</dbReference>
<keyword evidence="9" id="KW-1185">Reference proteome</keyword>
<evidence type="ECO:0000256" key="4">
    <source>
        <dbReference type="ARBA" id="ARBA00022859"/>
    </source>
</evidence>
<protein>
    <recommendedName>
        <fullName evidence="6">Peptidoglycan-recognition protein</fullName>
    </recommendedName>
</protein>
<dbReference type="GO" id="GO:0042742">
    <property type="term" value="P:defense response to bacterium"/>
    <property type="evidence" value="ECO:0000318"/>
    <property type="project" value="GO_Central"/>
</dbReference>
<dbReference type="OrthoDB" id="10001926at2759"/>
<dbReference type="SUPFAM" id="SSF55846">
    <property type="entry name" value="N-acetylmuramoyl-L-alanine amidase-like"/>
    <property type="match status" value="1"/>
</dbReference>
<reference evidence="10" key="1">
    <citation type="submission" date="2025-08" db="UniProtKB">
        <authorList>
            <consortium name="RefSeq"/>
        </authorList>
    </citation>
    <scope>IDENTIFICATION</scope>
    <source>
        <strain evidence="10">J_2021</strain>
        <tissue evidence="10">Erythrocytes</tissue>
    </source>
</reference>
<keyword evidence="5" id="KW-1015">Disulfide bond</keyword>
<comment type="function">
    <text evidence="6">Innate immunity protein that plays several important functions in antimicrobial and antitumor defense systems.</text>
</comment>
<keyword evidence="2 6" id="KW-0399">Innate immunity</keyword>
<dbReference type="FunFam" id="3.40.80.10:FF:000001">
    <property type="entry name" value="Peptidoglycan recognition protein 1"/>
    <property type="match status" value="1"/>
</dbReference>
<keyword evidence="4 6" id="KW-0391">Immunity</keyword>
<evidence type="ECO:0000259" key="8">
    <source>
        <dbReference type="SMART" id="SM00701"/>
    </source>
</evidence>
<dbReference type="OMA" id="FMKQFAI"/>
<dbReference type="SMART" id="SM00701">
    <property type="entry name" value="PGRP"/>
    <property type="match status" value="1"/>
</dbReference>
<evidence type="ECO:0000256" key="5">
    <source>
        <dbReference type="ARBA" id="ARBA00023157"/>
    </source>
</evidence>
<evidence type="ECO:0000313" key="9">
    <source>
        <dbReference type="Proteomes" id="UP000186698"/>
    </source>
</evidence>
<dbReference type="RefSeq" id="XP_018089329.1">
    <property type="nucleotide sequence ID" value="XM_018233840.2"/>
</dbReference>
<dbReference type="CDD" id="cd06583">
    <property type="entry name" value="PGRP"/>
    <property type="match status" value="1"/>
</dbReference>
<dbReference type="GeneID" id="108700665"/>
<dbReference type="Proteomes" id="UP000186698">
    <property type="component" value="Chromosome 8S"/>
</dbReference>
<dbReference type="GO" id="GO:0006955">
    <property type="term" value="P:immune response"/>
    <property type="evidence" value="ECO:0000318"/>
    <property type="project" value="GO_Central"/>
</dbReference>
<organism evidence="9 10">
    <name type="scientific">Xenopus laevis</name>
    <name type="common">African clawed frog</name>
    <dbReference type="NCBI Taxonomy" id="8355"/>
    <lineage>
        <taxon>Eukaryota</taxon>
        <taxon>Metazoa</taxon>
        <taxon>Chordata</taxon>
        <taxon>Craniata</taxon>
        <taxon>Vertebrata</taxon>
        <taxon>Euteleostomi</taxon>
        <taxon>Amphibia</taxon>
        <taxon>Batrachia</taxon>
        <taxon>Anura</taxon>
        <taxon>Pipoidea</taxon>
        <taxon>Pipidae</taxon>
        <taxon>Xenopodinae</taxon>
        <taxon>Xenopus</taxon>
        <taxon>Xenopus</taxon>
    </lineage>
</organism>
<dbReference type="InterPro" id="IPR015510">
    <property type="entry name" value="PGRP"/>
</dbReference>
<dbReference type="InterPro" id="IPR017331">
    <property type="entry name" value="Peptidoglycan_recognition"/>
</dbReference>
<dbReference type="Gene3D" id="3.40.80.10">
    <property type="entry name" value="Peptidoglycan recognition protein-like"/>
    <property type="match status" value="1"/>
</dbReference>
<evidence type="ECO:0000259" key="7">
    <source>
        <dbReference type="SMART" id="SM00644"/>
    </source>
</evidence>
<evidence type="ECO:0000256" key="2">
    <source>
        <dbReference type="ARBA" id="ARBA00022588"/>
    </source>
</evidence>
<dbReference type="Bgee" id="108700665">
    <property type="expression patterns" value="Expressed in spleen and 16 other cell types or tissues"/>
</dbReference>
<dbReference type="CTD" id="108700665"/>
<evidence type="ECO:0000256" key="1">
    <source>
        <dbReference type="ARBA" id="ARBA00007553"/>
    </source>
</evidence>
<feature type="domain" description="Peptidoglycan recognition protein family" evidence="8">
    <location>
        <begin position="19"/>
        <end position="161"/>
    </location>
</feature>
<dbReference type="GO" id="GO:0009253">
    <property type="term" value="P:peptidoglycan catabolic process"/>
    <property type="evidence" value="ECO:0007669"/>
    <property type="project" value="InterPro"/>
</dbReference>
<dbReference type="GO" id="GO:0008745">
    <property type="term" value="F:N-acetylmuramoyl-L-alanine amidase activity"/>
    <property type="evidence" value="ECO:0007669"/>
    <property type="project" value="InterPro"/>
</dbReference>
<dbReference type="PANTHER" id="PTHR11022:SF12">
    <property type="entry name" value="PEPTIDOGLYCAN RECOGNITION PROTEIN 3"/>
    <property type="match status" value="1"/>
</dbReference>
<name>A0A1L8F3H7_XENLA</name>
<dbReference type="PIRSF" id="PIRSF037945">
    <property type="entry name" value="PGRPs"/>
    <property type="match status" value="1"/>
</dbReference>
<dbReference type="GO" id="GO:0008270">
    <property type="term" value="F:zinc ion binding"/>
    <property type="evidence" value="ECO:0007669"/>
    <property type="project" value="InterPro"/>
</dbReference>
<feature type="domain" description="N-acetylmuramoyl-L-alanine amidase" evidence="7">
    <location>
        <begin position="30"/>
        <end position="167"/>
    </location>
</feature>
<proteinExistence type="inferred from homology"/>
<gene>
    <name evidence="10" type="primary">LOC108700665</name>
</gene>
<dbReference type="GO" id="GO:0045087">
    <property type="term" value="P:innate immune response"/>
    <property type="evidence" value="ECO:0007669"/>
    <property type="project" value="UniProtKB-KW"/>
</dbReference>
<dbReference type="InterPro" id="IPR006619">
    <property type="entry name" value="PGRP_domain_met/bac"/>
</dbReference>
<dbReference type="Pfam" id="PF01510">
    <property type="entry name" value="Amidase_2"/>
    <property type="match status" value="1"/>
</dbReference>
<dbReference type="PROSITE" id="PS51257">
    <property type="entry name" value="PROKAR_LIPOPROTEIN"/>
    <property type="match status" value="1"/>
</dbReference>
<keyword evidence="3" id="KW-0732">Signal</keyword>
<dbReference type="InterPro" id="IPR002502">
    <property type="entry name" value="Amidase_domain"/>
</dbReference>
<evidence type="ECO:0000256" key="3">
    <source>
        <dbReference type="ARBA" id="ARBA00022729"/>
    </source>
</evidence>
<comment type="similarity">
    <text evidence="1 6">Belongs to the N-acetylmuramoyl-L-alanine amidase 2 family.</text>
</comment>
<evidence type="ECO:0000256" key="6">
    <source>
        <dbReference type="PIRNR" id="PIRNR037945"/>
    </source>
</evidence>
<accession>A0A1L8F3H7</accession>
<dbReference type="PANTHER" id="PTHR11022">
    <property type="entry name" value="PEPTIDOGLYCAN RECOGNITION PROTEIN"/>
    <property type="match status" value="1"/>
</dbReference>
<dbReference type="AlphaFoldDB" id="A0A1L8F3H7"/>
<sequence>MMRFFIFLTVFCVLAQGCPKIISRASWGASPSKCQARLPRALKYVIIHHTAGASCTTESACKAQARSIQNFHMKTNGWCDIGYNFLIGEDGQIYEGRGWQTVGAHAKNYNSNSIGISFMGTFTNRVPNSVAQQAAKNLINCAVAKNVINTDYTLKGHRDVSSTECPGTSFYNLIKNWPHFKA</sequence>
<dbReference type="KEGG" id="xla:108700665"/>
<dbReference type="STRING" id="8355.A0A1L8F3H7"/>